<dbReference type="PANTHER" id="PTHR43441:SF10">
    <property type="entry name" value="ACETYLTRANSFERASE"/>
    <property type="match status" value="1"/>
</dbReference>
<dbReference type="Proteomes" id="UP000199013">
    <property type="component" value="Unassembled WGS sequence"/>
</dbReference>
<dbReference type="InterPro" id="IPR000182">
    <property type="entry name" value="GNAT_dom"/>
</dbReference>
<dbReference type="PANTHER" id="PTHR43441">
    <property type="entry name" value="RIBOSOMAL-PROTEIN-SERINE ACETYLTRANSFERASE"/>
    <property type="match status" value="1"/>
</dbReference>
<keyword evidence="3" id="KW-1185">Reference proteome</keyword>
<name>A0A1C3NW52_9ACTN</name>
<keyword evidence="2" id="KW-0808">Transferase</keyword>
<dbReference type="GO" id="GO:0008999">
    <property type="term" value="F:protein-N-terminal-alanine acetyltransferase activity"/>
    <property type="evidence" value="ECO:0007669"/>
    <property type="project" value="TreeGrafter"/>
</dbReference>
<feature type="domain" description="N-acetyltransferase" evidence="1">
    <location>
        <begin position="14"/>
        <end position="174"/>
    </location>
</feature>
<evidence type="ECO:0000313" key="2">
    <source>
        <dbReference type="EMBL" id="SBW20330.1"/>
    </source>
</evidence>
<dbReference type="AlphaFoldDB" id="A0A1C3NW52"/>
<gene>
    <name evidence="2" type="ORF">FDG2_1658</name>
</gene>
<evidence type="ECO:0000313" key="3">
    <source>
        <dbReference type="Proteomes" id="UP000199013"/>
    </source>
</evidence>
<dbReference type="EMBL" id="FLUV01000693">
    <property type="protein sequence ID" value="SBW20330.1"/>
    <property type="molecule type" value="Genomic_DNA"/>
</dbReference>
<dbReference type="Pfam" id="PF13302">
    <property type="entry name" value="Acetyltransf_3"/>
    <property type="match status" value="1"/>
</dbReference>
<dbReference type="InterPro" id="IPR016181">
    <property type="entry name" value="Acyl_CoA_acyltransferase"/>
</dbReference>
<dbReference type="GO" id="GO:1990189">
    <property type="term" value="F:protein N-terminal-serine acetyltransferase activity"/>
    <property type="evidence" value="ECO:0007669"/>
    <property type="project" value="TreeGrafter"/>
</dbReference>
<proteinExistence type="predicted"/>
<dbReference type="SUPFAM" id="SSF55729">
    <property type="entry name" value="Acyl-CoA N-acyltransferases (Nat)"/>
    <property type="match status" value="1"/>
</dbReference>
<organism evidence="2 3">
    <name type="scientific">Candidatus Protofrankia californiensis</name>
    <dbReference type="NCBI Taxonomy" id="1839754"/>
    <lineage>
        <taxon>Bacteria</taxon>
        <taxon>Bacillati</taxon>
        <taxon>Actinomycetota</taxon>
        <taxon>Actinomycetes</taxon>
        <taxon>Frankiales</taxon>
        <taxon>Frankiaceae</taxon>
        <taxon>Protofrankia</taxon>
    </lineage>
</organism>
<accession>A0A1C3NW52</accession>
<dbReference type="GO" id="GO:0005737">
    <property type="term" value="C:cytoplasm"/>
    <property type="evidence" value="ECO:0007669"/>
    <property type="project" value="TreeGrafter"/>
</dbReference>
<dbReference type="Gene3D" id="3.40.630.30">
    <property type="match status" value="1"/>
</dbReference>
<reference evidence="3" key="1">
    <citation type="submission" date="2016-02" db="EMBL/GenBank/DDBJ databases">
        <authorList>
            <person name="Wibberg D."/>
        </authorList>
    </citation>
    <scope>NUCLEOTIDE SEQUENCE [LARGE SCALE GENOMIC DNA]</scope>
</reference>
<dbReference type="PROSITE" id="PS51186">
    <property type="entry name" value="GNAT"/>
    <property type="match status" value="1"/>
</dbReference>
<evidence type="ECO:0000259" key="1">
    <source>
        <dbReference type="PROSITE" id="PS51186"/>
    </source>
</evidence>
<protein>
    <submittedName>
        <fullName evidence="2">N-acetyltransferase GCN5</fullName>
    </submittedName>
</protein>
<sequence>MPKFDPVEITAGRIHLRPWTPADIDDVHAACQDPDIQRWTRIPSPYTRRDAEAYVTEFAPRKWEEGRGAPFAVLDATSGSVLASVSLVEVTDDGLATVGYWCAPGARGQGVVSQAVGVLGRWAFQTLGVERLEWTAGVGNWASRRVVEKNGFTIEGTLRRGLVLRGVRVDCWIGSLLRDDPPPP</sequence>
<dbReference type="InterPro" id="IPR051908">
    <property type="entry name" value="Ribosomal_N-acetyltransferase"/>
</dbReference>